<name>A0AAV3Z9R0_9GAST</name>
<feature type="compositionally biased region" description="Low complexity" evidence="1">
    <location>
        <begin position="517"/>
        <end position="538"/>
    </location>
</feature>
<evidence type="ECO:0000313" key="4">
    <source>
        <dbReference type="Proteomes" id="UP000735302"/>
    </source>
</evidence>
<organism evidence="3 4">
    <name type="scientific">Plakobranchus ocellatus</name>
    <dbReference type="NCBI Taxonomy" id="259542"/>
    <lineage>
        <taxon>Eukaryota</taxon>
        <taxon>Metazoa</taxon>
        <taxon>Spiralia</taxon>
        <taxon>Lophotrochozoa</taxon>
        <taxon>Mollusca</taxon>
        <taxon>Gastropoda</taxon>
        <taxon>Heterobranchia</taxon>
        <taxon>Euthyneura</taxon>
        <taxon>Panpulmonata</taxon>
        <taxon>Sacoglossa</taxon>
        <taxon>Placobranchoidea</taxon>
        <taxon>Plakobranchidae</taxon>
        <taxon>Plakobranchus</taxon>
    </lineage>
</organism>
<protein>
    <submittedName>
        <fullName evidence="3">Uncharacterized protein</fullName>
    </submittedName>
</protein>
<reference evidence="3 4" key="1">
    <citation type="journal article" date="2021" name="Elife">
        <title>Chloroplast acquisition without the gene transfer in kleptoplastic sea slugs, Plakobranchus ocellatus.</title>
        <authorList>
            <person name="Maeda T."/>
            <person name="Takahashi S."/>
            <person name="Yoshida T."/>
            <person name="Shimamura S."/>
            <person name="Takaki Y."/>
            <person name="Nagai Y."/>
            <person name="Toyoda A."/>
            <person name="Suzuki Y."/>
            <person name="Arimoto A."/>
            <person name="Ishii H."/>
            <person name="Satoh N."/>
            <person name="Nishiyama T."/>
            <person name="Hasebe M."/>
            <person name="Maruyama T."/>
            <person name="Minagawa J."/>
            <person name="Obokata J."/>
            <person name="Shigenobu S."/>
        </authorList>
    </citation>
    <scope>NUCLEOTIDE SEQUENCE [LARGE SCALE GENOMIC DNA]</scope>
</reference>
<evidence type="ECO:0000256" key="2">
    <source>
        <dbReference type="SAM" id="Phobius"/>
    </source>
</evidence>
<evidence type="ECO:0000256" key="1">
    <source>
        <dbReference type="SAM" id="MobiDB-lite"/>
    </source>
</evidence>
<gene>
    <name evidence="3" type="ORF">PoB_001771700</name>
</gene>
<feature type="compositionally biased region" description="Polar residues" evidence="1">
    <location>
        <begin position="230"/>
        <end position="245"/>
    </location>
</feature>
<evidence type="ECO:0000313" key="3">
    <source>
        <dbReference type="EMBL" id="GFN91211.1"/>
    </source>
</evidence>
<proteinExistence type="predicted"/>
<dbReference type="AlphaFoldDB" id="A0AAV3Z9R0"/>
<keyword evidence="4" id="KW-1185">Reference proteome</keyword>
<dbReference type="EMBL" id="BLXT01002108">
    <property type="protein sequence ID" value="GFN91211.1"/>
    <property type="molecule type" value="Genomic_DNA"/>
</dbReference>
<accession>A0AAV3Z9R0</accession>
<feature type="region of interest" description="Disordered" evidence="1">
    <location>
        <begin position="225"/>
        <end position="259"/>
    </location>
</feature>
<dbReference type="Proteomes" id="UP000735302">
    <property type="component" value="Unassembled WGS sequence"/>
</dbReference>
<keyword evidence="2" id="KW-0472">Membrane</keyword>
<keyword evidence="2" id="KW-1133">Transmembrane helix</keyword>
<sequence length="643" mass="70881">MTLTSSLDKEEIPLFLEEEVKETLDEMKKKKAPENDGITSDVMKIGGPQEYPQTLPLTVNSSSGVGTLFKYTPNRNDVNFSQTSVIYELLSKDECRPKNGTAMADIRRYITSTPQWISEERFFAFEEDDIVDRNDDEFDIADMSGDKFMLDNDDKEEDGKKKENDACLYDCGKEEKNEVKRSALLSSNLRQVTLERGWPKWESRGLGQAKDAPIYSQLAQNGRHLLSLPQPDSSTEGNDGGTSTDAGPGSESPRSIGTSSDSELYRVFVSGQSESGLWGGMTPAQCYFTETSDEVDLTLSLVSKKKESSHVSADSEETGLVLRWRQVCENRPKQFLVDTYLVYVSQDEYCQNTSFVGEVENPIFEPSFLSLPEGWLFACVIAKSRPSASHPAGFISQPKAKSLDLSQIKADSKETVSPLVSLVVLVIPAVVVGILIWCYCRRRKSVFKLAKQVSVLLSEENVTKSKMEAVNIPVPPTYGSSQVPKDGSDKLDQSRQNIATDSGVDIPCQNKSDESTVSRSNGSISNSSGNSESLQTSNTTAASSRPEDQDRHCETKVDIWANDLLSCDKIPGLCITSMKGKVKSNGDDSAPIDGEAWVEEGHDSTFEMRDLSAIESGECQMWLHGNDCPAVSGENWIDKSTKT</sequence>
<comment type="caution">
    <text evidence="3">The sequence shown here is derived from an EMBL/GenBank/DDBJ whole genome shotgun (WGS) entry which is preliminary data.</text>
</comment>
<keyword evidence="2" id="KW-0812">Transmembrane</keyword>
<feature type="region of interest" description="Disordered" evidence="1">
    <location>
        <begin position="471"/>
        <end position="551"/>
    </location>
</feature>
<feature type="transmembrane region" description="Helical" evidence="2">
    <location>
        <begin position="419"/>
        <end position="440"/>
    </location>
</feature>